<dbReference type="Pfam" id="PF17363">
    <property type="entry name" value="DUF5388"/>
    <property type="match status" value="1"/>
</dbReference>
<dbReference type="OrthoDB" id="2972231at2"/>
<sequence>MSDLLRRKQPGKIQRSQTVVPKNTFNIKELETVKENVPETVTTPAPKTATVSNLVAEKSTTVRVNMTTKSKLNALVTLGIAPNVDEVTDLLINDYLTNILTKDERKQFEIILGLYKKKMK</sequence>
<evidence type="ECO:0000313" key="1">
    <source>
        <dbReference type="EMBL" id="PZX02330.1"/>
    </source>
</evidence>
<gene>
    <name evidence="1" type="ORF">C7437_1135</name>
</gene>
<protein>
    <submittedName>
        <fullName evidence="1">Uncharacterized protein</fullName>
    </submittedName>
</protein>
<reference evidence="1 2" key="1">
    <citation type="submission" date="2018-06" db="EMBL/GenBank/DDBJ databases">
        <title>Genomic Encyclopedia of Type Strains, Phase IV (KMG-IV): sequencing the most valuable type-strain genomes for metagenomic binning, comparative biology and taxonomic classification.</title>
        <authorList>
            <person name="Goeker M."/>
        </authorList>
    </citation>
    <scope>NUCLEOTIDE SEQUENCE [LARGE SCALE GENOMIC DNA]</scope>
    <source>
        <strain evidence="1 2">DSM 5</strain>
    </source>
</reference>
<dbReference type="EMBL" id="QKZI01000013">
    <property type="protein sequence ID" value="PZX02330.1"/>
    <property type="molecule type" value="Genomic_DNA"/>
</dbReference>
<dbReference type="InterPro" id="IPR035528">
    <property type="entry name" value="DUF5388"/>
</dbReference>
<accession>A0A2W7MYA7</accession>
<proteinExistence type="predicted"/>
<organism evidence="1 2">
    <name type="scientific">Psychrobacillus insolitus</name>
    <dbReference type="NCBI Taxonomy" id="1461"/>
    <lineage>
        <taxon>Bacteria</taxon>
        <taxon>Bacillati</taxon>
        <taxon>Bacillota</taxon>
        <taxon>Bacilli</taxon>
        <taxon>Bacillales</taxon>
        <taxon>Bacillaceae</taxon>
        <taxon>Psychrobacillus</taxon>
    </lineage>
</organism>
<comment type="caution">
    <text evidence="1">The sequence shown here is derived from an EMBL/GenBank/DDBJ whole genome shotgun (WGS) entry which is preliminary data.</text>
</comment>
<keyword evidence="2" id="KW-1185">Reference proteome</keyword>
<name>A0A2W7MYA7_9BACI</name>
<dbReference type="RefSeq" id="WP_111440946.1">
    <property type="nucleotide sequence ID" value="NZ_QKZI01000013.1"/>
</dbReference>
<dbReference type="Proteomes" id="UP000248646">
    <property type="component" value="Unassembled WGS sequence"/>
</dbReference>
<evidence type="ECO:0000313" key="2">
    <source>
        <dbReference type="Proteomes" id="UP000248646"/>
    </source>
</evidence>
<dbReference type="AlphaFoldDB" id="A0A2W7MYA7"/>